<protein>
    <submittedName>
        <fullName evidence="1">Uncharacterized protein</fullName>
    </submittedName>
</protein>
<dbReference type="EMBL" id="JBHLUU010000059">
    <property type="protein sequence ID" value="MFC0475942.1"/>
    <property type="molecule type" value="Genomic_DNA"/>
</dbReference>
<evidence type="ECO:0000313" key="2">
    <source>
        <dbReference type="Proteomes" id="UP001589738"/>
    </source>
</evidence>
<proteinExistence type="predicted"/>
<dbReference type="SUPFAM" id="SSF53756">
    <property type="entry name" value="UDP-Glycosyltransferase/glycogen phosphorylase"/>
    <property type="match status" value="1"/>
</dbReference>
<accession>A0ABV6KRJ4</accession>
<sequence>MSSPDAISTVYWNLFSEQDQMWAEASVKDLMKKMRSAYDDPELCKQKGLQGRADMLQFSWDHAGFALMRAIEKTIQ</sequence>
<name>A0ABV6KRJ4_9BACI</name>
<organism evidence="1 2">
    <name type="scientific">Robertmurraya beringensis</name>
    <dbReference type="NCBI Taxonomy" id="641660"/>
    <lineage>
        <taxon>Bacteria</taxon>
        <taxon>Bacillati</taxon>
        <taxon>Bacillota</taxon>
        <taxon>Bacilli</taxon>
        <taxon>Bacillales</taxon>
        <taxon>Bacillaceae</taxon>
        <taxon>Robertmurraya</taxon>
    </lineage>
</organism>
<reference evidence="1 2" key="1">
    <citation type="submission" date="2024-09" db="EMBL/GenBank/DDBJ databases">
        <authorList>
            <person name="Sun Q."/>
            <person name="Mori K."/>
        </authorList>
    </citation>
    <scope>NUCLEOTIDE SEQUENCE [LARGE SCALE GENOMIC DNA]</scope>
    <source>
        <strain evidence="1 2">CGMCC 1.9126</strain>
    </source>
</reference>
<dbReference type="RefSeq" id="WP_377058227.1">
    <property type="nucleotide sequence ID" value="NZ_JBHLUU010000059.1"/>
</dbReference>
<dbReference type="Gene3D" id="3.40.50.2000">
    <property type="entry name" value="Glycogen Phosphorylase B"/>
    <property type="match status" value="1"/>
</dbReference>
<keyword evidence="2" id="KW-1185">Reference proteome</keyword>
<dbReference type="Proteomes" id="UP001589738">
    <property type="component" value="Unassembled WGS sequence"/>
</dbReference>
<gene>
    <name evidence="1" type="ORF">ACFFHF_11885</name>
</gene>
<evidence type="ECO:0000313" key="1">
    <source>
        <dbReference type="EMBL" id="MFC0475942.1"/>
    </source>
</evidence>
<comment type="caution">
    <text evidence="1">The sequence shown here is derived from an EMBL/GenBank/DDBJ whole genome shotgun (WGS) entry which is preliminary data.</text>
</comment>